<dbReference type="InterPro" id="IPR013425">
    <property type="entry name" value="Autotrns_rpt"/>
</dbReference>
<evidence type="ECO:0008006" key="4">
    <source>
        <dbReference type="Google" id="ProtNLM"/>
    </source>
</evidence>
<protein>
    <recommendedName>
        <fullName evidence="4">Autotransporter outer membrane beta-barrel domain-containing protein</fullName>
    </recommendedName>
</protein>
<evidence type="ECO:0000256" key="1">
    <source>
        <dbReference type="ARBA" id="ARBA00022729"/>
    </source>
</evidence>
<keyword evidence="1" id="KW-0732">Signal</keyword>
<reference evidence="2 3" key="1">
    <citation type="submission" date="2016-01" db="EMBL/GenBank/DDBJ databases">
        <authorList>
            <person name="Oliw E.H."/>
        </authorList>
    </citation>
    <scope>NUCLEOTIDE SEQUENCE [LARGE SCALE GENOMIC DNA]</scope>
    <source>
        <strain evidence="2 3">Zutra 3-1</strain>
    </source>
</reference>
<dbReference type="InterPro" id="IPR030895">
    <property type="entry name" value="T5SS_PEPC_rpt"/>
</dbReference>
<gene>
    <name evidence="2" type="ORF">AGR7C_Lc60017</name>
</gene>
<dbReference type="Proteomes" id="UP000191987">
    <property type="component" value="Unassembled WGS sequence"/>
</dbReference>
<proteinExistence type="predicted"/>
<dbReference type="AlphaFoldDB" id="A0A1S7RVY0"/>
<dbReference type="NCBIfam" id="TIGR02601">
    <property type="entry name" value="autotrns_rpt"/>
    <property type="match status" value="2"/>
</dbReference>
<name>A0A1S7RVY0_9HYPH</name>
<accession>A0A1S7RVY0</accession>
<sequence>MSGCFCRDRVKPRRAGSRATVALAGWGKRSLSPFALVLSFAIAPSVLADTIVWGGGAGGNWFIPGNWISYGRVPLPDDNVTIDSAGPAIAAGTKPEIYRLSVGPNTDGTMSVNGDLSTFYTDLGAQPDVTGTLRFFSGGKWQNEHDISVGKNGRGELVLSGSSAKSGGNVYVAEKETANGLFVLDNSSSLENSGTVFVGYGASAFPFGGGSLGVLEVRGASRLDTGALVVAKEAGSMGTVSVEGQGSSLAVSGDMVVGGGGAASFTIAGGGTVASRGDTIIADLQSSSISGFTIGGAGSSLKTEGTLVVGNEGNLTMLLGTAATVTSGAAIIGRRSAAIVVVADGDTKWTTGHLQIGGKTLDTTGSGASGALQIKTGGTVESAAARLGNVAGATGEVTVDGSGSVWTVGNGGLDVGLDGRGSLTVANGGIVNAADTVIARNAGSSGSIAVSGSESAFNAGGLYVGDVGGGSLRVHTGGAVTSENGYVATRTGSSSSVTVDGGGSTWTVAKALVVGYESGTEGDVSVSAGAGIRAGQIRLGYLAGSSGIMTVDGDDSNVSVRVDNNLAYSGYMDIGYDGDGSVSVFNGASLDAYRLYAGTRPGSSGTLYVNGTGSHVEISDTLVIGYDGGGKVDVTGGASLAATIIDIAFQAGSTGVLNIGGAAGQSAYSAGEIRAGAIVFGAGDGRIVFNHSETNYVLSADISGTGHIRAENGVTTLSGHNSYSGGTIVSGGTLKGTATSFGSGEIANNAELVVDGAGTLSNLVSGSGSFEKTGNGNLVLIRDSSYSGGTTVSAGTLTGTAKSFGPGEIVNNAQLVLDGAGTLSNIVSGTGALEKTGGGNLVLTGNSTYTGVTEVSSGKLSVNGSLASPVSVGSGATLGGSGTIGGLTVASGGALSPGNSIGTLTATGDVRFLSGARYAVEIDADGNSDRLAVNGAVTIDSNVSLVVTPLSSHSAYSLEHILQSMNRL</sequence>
<dbReference type="NCBIfam" id="TIGR04393">
    <property type="entry name" value="rpt_T5SS_PEPC"/>
    <property type="match status" value="5"/>
</dbReference>
<dbReference type="Gene3D" id="2.160.20.20">
    <property type="match status" value="1"/>
</dbReference>
<evidence type="ECO:0000313" key="2">
    <source>
        <dbReference type="EMBL" id="CUX58206.1"/>
    </source>
</evidence>
<dbReference type="InterPro" id="IPR012332">
    <property type="entry name" value="Autotransporter_pectin_lyase_C"/>
</dbReference>
<dbReference type="Pfam" id="PF12951">
    <property type="entry name" value="PATR"/>
    <property type="match status" value="3"/>
</dbReference>
<dbReference type="EMBL" id="FBWG01000045">
    <property type="protein sequence ID" value="CUX58206.1"/>
    <property type="molecule type" value="Genomic_DNA"/>
</dbReference>
<evidence type="ECO:0000313" key="3">
    <source>
        <dbReference type="Proteomes" id="UP000191987"/>
    </source>
</evidence>
<organism evidence="2 3">
    <name type="scientific">Agrobacterium deltaense Zutra 3/1</name>
    <dbReference type="NCBI Taxonomy" id="1183427"/>
    <lineage>
        <taxon>Bacteria</taxon>
        <taxon>Pseudomonadati</taxon>
        <taxon>Pseudomonadota</taxon>
        <taxon>Alphaproteobacteria</taxon>
        <taxon>Hyphomicrobiales</taxon>
        <taxon>Rhizobiaceae</taxon>
        <taxon>Rhizobium/Agrobacterium group</taxon>
        <taxon>Agrobacterium</taxon>
    </lineage>
</organism>